<comment type="similarity">
    <text evidence="1">Belongs to the type-B carboxylesterase/lipase family.</text>
</comment>
<keyword evidence="2" id="KW-0719">Serine esterase</keyword>
<protein>
    <submittedName>
        <fullName evidence="8">C2H2-type domain-containing protein</fullName>
    </submittedName>
</protein>
<dbReference type="Gene3D" id="3.40.50.1820">
    <property type="entry name" value="alpha/beta hydrolase"/>
    <property type="match status" value="1"/>
</dbReference>
<keyword evidence="4" id="KW-0479">Metal-binding</keyword>
<dbReference type="PROSITE" id="PS50157">
    <property type="entry name" value="ZINC_FINGER_C2H2_2"/>
    <property type="match status" value="1"/>
</dbReference>
<evidence type="ECO:0000256" key="5">
    <source>
        <dbReference type="SAM" id="MobiDB-lite"/>
    </source>
</evidence>
<dbReference type="InterPro" id="IPR013087">
    <property type="entry name" value="Znf_C2H2_type"/>
</dbReference>
<evidence type="ECO:0000256" key="1">
    <source>
        <dbReference type="ARBA" id="ARBA00005964"/>
    </source>
</evidence>
<feature type="domain" description="C2H2-type" evidence="6">
    <location>
        <begin position="579"/>
        <end position="607"/>
    </location>
</feature>
<dbReference type="Gene3D" id="3.30.160.60">
    <property type="entry name" value="Classic Zinc Finger"/>
    <property type="match status" value="1"/>
</dbReference>
<dbReference type="WBParaSite" id="Csp11.Scaffold629.g13168.t1">
    <property type="protein sequence ID" value="Csp11.Scaffold629.g13168.t1"/>
    <property type="gene ID" value="Csp11.Scaffold629.g13168"/>
</dbReference>
<keyword evidence="4" id="KW-0863">Zinc-finger</keyword>
<sequence length="793" mass="88575">MFFIYFSFISIVSSLDVLGTLSNKQPDKNPNVLNVPCGPIRGNIYTFGDKIVDGYLGIPFAKPPIGDLKFKKPVPFDKWTEPRDCYEYGPGCPQTGQFSGLTATKTCPFAEDNCLTLNVFAPRWKSDEFLEGLPVLVYIYGGGFEIGYTSYMDGYAMTGSIPQQDIVVVTMNYRLGPLGFLTVTDGVANGNYGLWDQTLALQWVQDNIEAFGGDPNMVTLSGTSAGSASTDFLSLSPHSNTLFHRSISMSGTAFCNFAIRPQRVESQVGLEYAQFKGYKGNDSQSLLQWYKDQDVSTFKEVSGFKSTAAGVVPFVPNWDGDFFPKPFDILRKEAPKREAMVTVAEMESVGMIIFNKLFAEPYSNFGKFVDETYGLDVTDYYEAVKKNLTDFYLGDVSPLDRNKTNFRVVNYVSDSVFNSGTLDAVRSYAKYGNKVYLGSFNYFNKASTDVADIMQPFKAASHSSDFKYYFGSGVMTGFNPNDEEKKVMKIVQTLMANFVKYGDPNGKVIPKSWKPYNMTRPLKYYKIDYPTSEMSDNFQDGRIAVYDNINKNSKKYQEIVYGGKLSKKVQINKKATGHFPCLSCAQIFGHAASLRRHREVAHNDEHFCLLCNTQLSGKETVKMHMRDKHDLISIYTCGCCNFTFPSRIEFSSHLKAMKKNEGRKDENIIARTIETPGVLRDGSGSVSPTNTSSSSESSTPSTAPVSPVAATVPGDTTAVQEKKEHPVRTVFEKLLNGKIEKMLDSGIYSNDQLVMVETWIEMIEKATESVEEDLKNMKAKRGRPVKRPLKLES</sequence>
<keyword evidence="4" id="KW-0862">Zinc</keyword>
<evidence type="ECO:0000259" key="6">
    <source>
        <dbReference type="PROSITE" id="PS50157"/>
    </source>
</evidence>
<dbReference type="PANTHER" id="PTHR45029">
    <property type="entry name" value="CARBOXYLIC ESTER HYDROLASE-RELATED"/>
    <property type="match status" value="1"/>
</dbReference>
<dbReference type="PROSITE" id="PS00028">
    <property type="entry name" value="ZINC_FINGER_C2H2_1"/>
    <property type="match status" value="2"/>
</dbReference>
<keyword evidence="3" id="KW-0378">Hydrolase</keyword>
<evidence type="ECO:0000313" key="7">
    <source>
        <dbReference type="Proteomes" id="UP000095282"/>
    </source>
</evidence>
<dbReference type="STRING" id="1561998.A0A1I7TYW0"/>
<feature type="region of interest" description="Disordered" evidence="5">
    <location>
        <begin position="672"/>
        <end position="712"/>
    </location>
</feature>
<dbReference type="InterPro" id="IPR029058">
    <property type="entry name" value="AB_hydrolase_fold"/>
</dbReference>
<organism evidence="7 8">
    <name type="scientific">Caenorhabditis tropicalis</name>
    <dbReference type="NCBI Taxonomy" id="1561998"/>
    <lineage>
        <taxon>Eukaryota</taxon>
        <taxon>Metazoa</taxon>
        <taxon>Ecdysozoa</taxon>
        <taxon>Nematoda</taxon>
        <taxon>Chromadorea</taxon>
        <taxon>Rhabditida</taxon>
        <taxon>Rhabditina</taxon>
        <taxon>Rhabditomorpha</taxon>
        <taxon>Rhabditoidea</taxon>
        <taxon>Rhabditidae</taxon>
        <taxon>Peloderinae</taxon>
        <taxon>Caenorhabditis</taxon>
    </lineage>
</organism>
<dbReference type="GO" id="GO:0052689">
    <property type="term" value="F:carboxylic ester hydrolase activity"/>
    <property type="evidence" value="ECO:0007669"/>
    <property type="project" value="UniProtKB-KW"/>
</dbReference>
<evidence type="ECO:0000256" key="4">
    <source>
        <dbReference type="PROSITE-ProRule" id="PRU00042"/>
    </source>
</evidence>
<dbReference type="GO" id="GO:0008270">
    <property type="term" value="F:zinc ion binding"/>
    <property type="evidence" value="ECO:0007669"/>
    <property type="project" value="UniProtKB-KW"/>
</dbReference>
<accession>A0A1I7TYW0</accession>
<name>A0A1I7TYW0_9PELO</name>
<feature type="compositionally biased region" description="Low complexity" evidence="5">
    <location>
        <begin position="682"/>
        <end position="712"/>
    </location>
</feature>
<dbReference type="InterPro" id="IPR043187">
    <property type="entry name" value="CM06B1-like"/>
</dbReference>
<evidence type="ECO:0000256" key="2">
    <source>
        <dbReference type="ARBA" id="ARBA00022487"/>
    </source>
</evidence>
<dbReference type="InterPro" id="IPR019826">
    <property type="entry name" value="Carboxylesterase_B_AS"/>
</dbReference>
<reference evidence="8" key="1">
    <citation type="submission" date="2016-11" db="UniProtKB">
        <authorList>
            <consortium name="WormBaseParasite"/>
        </authorList>
    </citation>
    <scope>IDENTIFICATION</scope>
</reference>
<dbReference type="PANTHER" id="PTHR45029:SF2">
    <property type="entry name" value="CARBOXYLIC ESTER HYDROLASE"/>
    <property type="match status" value="1"/>
</dbReference>
<dbReference type="AlphaFoldDB" id="A0A1I7TYW0"/>
<dbReference type="Proteomes" id="UP000095282">
    <property type="component" value="Unplaced"/>
</dbReference>
<dbReference type="PROSITE" id="PS00122">
    <property type="entry name" value="CARBOXYLESTERASE_B_1"/>
    <property type="match status" value="1"/>
</dbReference>
<dbReference type="InterPro" id="IPR002018">
    <property type="entry name" value="CarbesteraseB"/>
</dbReference>
<evidence type="ECO:0000256" key="3">
    <source>
        <dbReference type="ARBA" id="ARBA00022801"/>
    </source>
</evidence>
<dbReference type="eggNOG" id="KOG1516">
    <property type="taxonomic scope" value="Eukaryota"/>
</dbReference>
<dbReference type="SMART" id="SM00355">
    <property type="entry name" value="ZnF_C2H2"/>
    <property type="match status" value="3"/>
</dbReference>
<keyword evidence="7" id="KW-1185">Reference proteome</keyword>
<dbReference type="SUPFAM" id="SSF53474">
    <property type="entry name" value="alpha/beta-Hydrolases"/>
    <property type="match status" value="1"/>
</dbReference>
<dbReference type="Pfam" id="PF00135">
    <property type="entry name" value="COesterase"/>
    <property type="match status" value="1"/>
</dbReference>
<dbReference type="eggNOG" id="KOG1721">
    <property type="taxonomic scope" value="Eukaryota"/>
</dbReference>
<evidence type="ECO:0000313" key="8">
    <source>
        <dbReference type="WBParaSite" id="Csp11.Scaffold629.g13168.t1"/>
    </source>
</evidence>
<proteinExistence type="inferred from homology"/>